<dbReference type="EMBL" id="JAVRRF010000003">
    <property type="protein sequence ID" value="KAK5067038.1"/>
    <property type="molecule type" value="Genomic_DNA"/>
</dbReference>
<reference evidence="1 2" key="1">
    <citation type="submission" date="2023-08" db="EMBL/GenBank/DDBJ databases">
        <title>Black Yeasts Isolated from many extreme environments.</title>
        <authorList>
            <person name="Coleine C."/>
            <person name="Stajich J.E."/>
            <person name="Selbmann L."/>
        </authorList>
    </citation>
    <scope>NUCLEOTIDE SEQUENCE [LARGE SCALE GENOMIC DNA]</scope>
    <source>
        <strain evidence="1 2">CCFEE 6328</strain>
    </source>
</reference>
<evidence type="ECO:0000313" key="1">
    <source>
        <dbReference type="EMBL" id="KAK5067038.1"/>
    </source>
</evidence>
<sequence>MKDAAKTMSGRPASACGSNALVLFRHSEDLAWLTLRRNGRAHGHLNLEKAQHIRDFFRNCWIPEHNKPSANQDLQRAVIELVEVARQRETQLDEWIQARLEAECDELKNIMLEALGDPTLLGFYSRDPALIDAATDITTRSSNIVVLKKGQSFTVRD</sequence>
<keyword evidence="2" id="KW-1185">Reference proteome</keyword>
<proteinExistence type="predicted"/>
<gene>
    <name evidence="1" type="ORF">LTR69_002386</name>
</gene>
<dbReference type="Proteomes" id="UP001345691">
    <property type="component" value="Unassembled WGS sequence"/>
</dbReference>
<comment type="caution">
    <text evidence="1">The sequence shown here is derived from an EMBL/GenBank/DDBJ whole genome shotgun (WGS) entry which is preliminary data.</text>
</comment>
<protein>
    <submittedName>
        <fullName evidence="1">Uncharacterized protein</fullName>
    </submittedName>
</protein>
<organism evidence="1 2">
    <name type="scientific">Exophiala sideris</name>
    <dbReference type="NCBI Taxonomy" id="1016849"/>
    <lineage>
        <taxon>Eukaryota</taxon>
        <taxon>Fungi</taxon>
        <taxon>Dikarya</taxon>
        <taxon>Ascomycota</taxon>
        <taxon>Pezizomycotina</taxon>
        <taxon>Eurotiomycetes</taxon>
        <taxon>Chaetothyriomycetidae</taxon>
        <taxon>Chaetothyriales</taxon>
        <taxon>Herpotrichiellaceae</taxon>
        <taxon>Exophiala</taxon>
    </lineage>
</organism>
<accession>A0ABR0JM55</accession>
<name>A0ABR0JM55_9EURO</name>
<evidence type="ECO:0000313" key="2">
    <source>
        <dbReference type="Proteomes" id="UP001345691"/>
    </source>
</evidence>